<dbReference type="InterPro" id="IPR029056">
    <property type="entry name" value="Ribokinase-like"/>
</dbReference>
<evidence type="ECO:0000256" key="3">
    <source>
        <dbReference type="ARBA" id="ARBA00022741"/>
    </source>
</evidence>
<dbReference type="NCBIfam" id="TIGR03168">
    <property type="entry name" value="1-PFK"/>
    <property type="match status" value="1"/>
</dbReference>
<keyword evidence="3" id="KW-0547">Nucleotide-binding</keyword>
<dbReference type="Proteomes" id="UP000280881">
    <property type="component" value="Unassembled WGS sequence"/>
</dbReference>
<dbReference type="Gene3D" id="3.40.1190.20">
    <property type="match status" value="1"/>
</dbReference>
<dbReference type="EMBL" id="RBIE01000005">
    <property type="protein sequence ID" value="RKQ60353.1"/>
    <property type="molecule type" value="Genomic_DNA"/>
</dbReference>
<evidence type="ECO:0000256" key="4">
    <source>
        <dbReference type="ARBA" id="ARBA00022777"/>
    </source>
</evidence>
<evidence type="ECO:0000256" key="2">
    <source>
        <dbReference type="ARBA" id="ARBA00022679"/>
    </source>
</evidence>
<dbReference type="GO" id="GO:0005829">
    <property type="term" value="C:cytosol"/>
    <property type="evidence" value="ECO:0007669"/>
    <property type="project" value="TreeGrafter"/>
</dbReference>
<dbReference type="InterPro" id="IPR017583">
    <property type="entry name" value="Tagatose/fructose_Pkinase"/>
</dbReference>
<keyword evidence="9" id="KW-1185">Reference proteome</keyword>
<sequence length="310" mass="33286">MLLSLCPNPCLDVYYYTGVLKEDDTNRVNNPLISPGGKGVNAARVAARFCSDVFLALPLGGCIGNCVKEGLEKEGLSLIVVETKSETRVNTILEQRAKGKHILIASRGAPLSGEEIEKLKYSICVECSPKVLILGGSVPPNLPSTYYAEIVERFKGTDTKVIVDADGDLLKNAIEAGPFAVKPNKHELERFVGHPLLSLEEIVSAAREISKYGVKVVIVSLGEHGAIALYGDEVFRIIPPKVEVKNTVGAGDSVVGGFACKLYLDSKVEEALKFAIACGTATVVEEGTKLCRPEVVDGLVKRTRIFTLSL</sequence>
<evidence type="ECO:0000313" key="8">
    <source>
        <dbReference type="EMBL" id="RKQ60353.1"/>
    </source>
</evidence>
<dbReference type="AlphaFoldDB" id="A0A420W5L1"/>
<comment type="caution">
    <text evidence="8">The sequence shown here is derived from an EMBL/GenBank/DDBJ whole genome shotgun (WGS) entry which is preliminary data.</text>
</comment>
<keyword evidence="5" id="KW-0067">ATP-binding</keyword>
<organism evidence="8 9">
    <name type="scientific">Thermovibrio guaymasensis</name>
    <dbReference type="NCBI Taxonomy" id="240167"/>
    <lineage>
        <taxon>Bacteria</taxon>
        <taxon>Pseudomonadati</taxon>
        <taxon>Aquificota</taxon>
        <taxon>Aquificia</taxon>
        <taxon>Desulfurobacteriales</taxon>
        <taxon>Desulfurobacteriaceae</taxon>
        <taxon>Thermovibrio</taxon>
    </lineage>
</organism>
<protein>
    <submittedName>
        <fullName evidence="8">Fructose-1-phosphate kinase</fullName>
    </submittedName>
</protein>
<reference evidence="8 9" key="1">
    <citation type="submission" date="2018-10" db="EMBL/GenBank/DDBJ databases">
        <title>Genomic Encyclopedia of Type Strains, Phase IV (KMG-IV): sequencing the most valuable type-strain genomes for metagenomic binning, comparative biology and taxonomic classification.</title>
        <authorList>
            <person name="Goeker M."/>
        </authorList>
    </citation>
    <scope>NUCLEOTIDE SEQUENCE [LARGE SCALE GENOMIC DNA]</scope>
    <source>
        <strain evidence="8 9">DSM 15521</strain>
    </source>
</reference>
<dbReference type="PANTHER" id="PTHR46566">
    <property type="entry name" value="1-PHOSPHOFRUCTOKINASE-RELATED"/>
    <property type="match status" value="1"/>
</dbReference>
<name>A0A420W5L1_9BACT</name>
<dbReference type="GO" id="GO:0008443">
    <property type="term" value="F:phosphofructokinase activity"/>
    <property type="evidence" value="ECO:0007669"/>
    <property type="project" value="TreeGrafter"/>
</dbReference>
<evidence type="ECO:0000256" key="5">
    <source>
        <dbReference type="ARBA" id="ARBA00022840"/>
    </source>
</evidence>
<feature type="domain" description="Carbohydrate kinase PfkB" evidence="7">
    <location>
        <begin position="13"/>
        <end position="293"/>
    </location>
</feature>
<evidence type="ECO:0000256" key="1">
    <source>
        <dbReference type="ARBA" id="ARBA00010688"/>
    </source>
</evidence>
<evidence type="ECO:0000259" key="7">
    <source>
        <dbReference type="Pfam" id="PF00294"/>
    </source>
</evidence>
<evidence type="ECO:0000256" key="6">
    <source>
        <dbReference type="PIRNR" id="PIRNR000535"/>
    </source>
</evidence>
<dbReference type="PANTHER" id="PTHR46566:SF2">
    <property type="entry name" value="ATP-DEPENDENT 6-PHOSPHOFRUCTOKINASE ISOZYME 2"/>
    <property type="match status" value="1"/>
</dbReference>
<dbReference type="InterPro" id="IPR011611">
    <property type="entry name" value="PfkB_dom"/>
</dbReference>
<dbReference type="Pfam" id="PF00294">
    <property type="entry name" value="PfkB"/>
    <property type="match status" value="1"/>
</dbReference>
<accession>A0A420W5L1</accession>
<dbReference type="SUPFAM" id="SSF53613">
    <property type="entry name" value="Ribokinase-like"/>
    <property type="match status" value="1"/>
</dbReference>
<gene>
    <name evidence="8" type="ORF">C7457_1614</name>
</gene>
<dbReference type="PIRSF" id="PIRSF000535">
    <property type="entry name" value="1PFK/6PFK/LacC"/>
    <property type="match status" value="1"/>
</dbReference>
<dbReference type="InterPro" id="IPR002173">
    <property type="entry name" value="Carboh/pur_kinase_PfkB_CS"/>
</dbReference>
<keyword evidence="2 6" id="KW-0808">Transferase</keyword>
<keyword evidence="4 8" id="KW-0418">Kinase</keyword>
<dbReference type="PROSITE" id="PS00584">
    <property type="entry name" value="PFKB_KINASES_2"/>
    <property type="match status" value="1"/>
</dbReference>
<evidence type="ECO:0000313" key="9">
    <source>
        <dbReference type="Proteomes" id="UP000280881"/>
    </source>
</evidence>
<dbReference type="RefSeq" id="WP_170137395.1">
    <property type="nucleotide sequence ID" value="NZ_RBIE01000005.1"/>
</dbReference>
<proteinExistence type="inferred from homology"/>
<comment type="similarity">
    <text evidence="1">Belongs to the carbohydrate kinase PfkB family.</text>
</comment>
<dbReference type="CDD" id="cd01164">
    <property type="entry name" value="FruK_PfkB_like"/>
    <property type="match status" value="1"/>
</dbReference>
<dbReference type="GO" id="GO:0005524">
    <property type="term" value="F:ATP binding"/>
    <property type="evidence" value="ECO:0007669"/>
    <property type="project" value="UniProtKB-KW"/>
</dbReference>